<evidence type="ECO:0000313" key="2">
    <source>
        <dbReference type="Proteomes" id="UP000031307"/>
    </source>
</evidence>
<comment type="caution">
    <text evidence="1">The sequence shown here is derived from an EMBL/GenBank/DDBJ whole genome shotgun (WGS) entry which is preliminary data.</text>
</comment>
<sequence>MYLKTINFINSSVFLVYSSNFLMKVERKFFTSNFIHQNFLTSNKVSRKQTFHAEKKTKIKNLNQPKKRNNCLISCERLYDKEMIKIKNLIFYVKKNKICILCSFCLRVM</sequence>
<name>A0A0C1E4U8_9BACT</name>
<dbReference type="AlphaFoldDB" id="A0A0C1E4U8"/>
<dbReference type="PATRIC" id="fig|83552.4.peg.2544"/>
<reference evidence="1 2" key="1">
    <citation type="journal article" date="2014" name="Mol. Biol. Evol.">
        <title>Massive expansion of Ubiquitination-related gene families within the Chlamydiae.</title>
        <authorList>
            <person name="Domman D."/>
            <person name="Collingro A."/>
            <person name="Lagkouvardos I."/>
            <person name="Gehre L."/>
            <person name="Weinmaier T."/>
            <person name="Rattei T."/>
            <person name="Subtil A."/>
            <person name="Horn M."/>
        </authorList>
    </citation>
    <scope>NUCLEOTIDE SEQUENCE [LARGE SCALE GENOMIC DNA]</scope>
    <source>
        <strain evidence="1 2">OEW1</strain>
    </source>
</reference>
<protein>
    <submittedName>
        <fullName evidence="1">Uncharacterized protein</fullName>
    </submittedName>
</protein>
<organism evidence="1 2">
    <name type="scientific">Parachlamydia acanthamoebae</name>
    <dbReference type="NCBI Taxonomy" id="83552"/>
    <lineage>
        <taxon>Bacteria</taxon>
        <taxon>Pseudomonadati</taxon>
        <taxon>Chlamydiota</taxon>
        <taxon>Chlamydiia</taxon>
        <taxon>Parachlamydiales</taxon>
        <taxon>Parachlamydiaceae</taxon>
        <taxon>Parachlamydia</taxon>
    </lineage>
</organism>
<gene>
    <name evidence="1" type="ORF">DB43_AK00620</name>
</gene>
<proteinExistence type="predicted"/>
<evidence type="ECO:0000313" key="1">
    <source>
        <dbReference type="EMBL" id="KIA76402.1"/>
    </source>
</evidence>
<accession>A0A0C1E4U8</accession>
<dbReference type="EMBL" id="JSAM01000121">
    <property type="protein sequence ID" value="KIA76402.1"/>
    <property type="molecule type" value="Genomic_DNA"/>
</dbReference>
<dbReference type="Proteomes" id="UP000031307">
    <property type="component" value="Unassembled WGS sequence"/>
</dbReference>